<organism evidence="2 3">
    <name type="scientific">Sparassis crispa</name>
    <dbReference type="NCBI Taxonomy" id="139825"/>
    <lineage>
        <taxon>Eukaryota</taxon>
        <taxon>Fungi</taxon>
        <taxon>Dikarya</taxon>
        <taxon>Basidiomycota</taxon>
        <taxon>Agaricomycotina</taxon>
        <taxon>Agaricomycetes</taxon>
        <taxon>Polyporales</taxon>
        <taxon>Sparassidaceae</taxon>
        <taxon>Sparassis</taxon>
    </lineage>
</organism>
<reference evidence="2 3" key="1">
    <citation type="journal article" date="2018" name="Sci. Rep.">
        <title>Genome sequence of the cauliflower mushroom Sparassis crispa (Hanabiratake) and its association with beneficial usage.</title>
        <authorList>
            <person name="Kiyama R."/>
            <person name="Furutani Y."/>
            <person name="Kawaguchi K."/>
            <person name="Nakanishi T."/>
        </authorList>
    </citation>
    <scope>NUCLEOTIDE SEQUENCE [LARGE SCALE GENOMIC DNA]</scope>
</reference>
<sequence>MESSQVLSLVKPLQGLPTKADAYPEAVQLTISLAYLFQRHVANDNCHDAILDAINIWGYLCKEDALCSTGRTEDAILRLRMESSMQAMGIEITNGVVGSVPLNASNRHKKAKGIQKRASEGHRSRKTPALGRKMDPWPSHAIHFLKYLGQFLRSVVALCQAEARRTLTRNTRSDLEELVRCPPSQVGHNGMGFSYLMVIEDSSDEDKEPITEEDGFSQATLPTAGMRLPFDGTLSSLSNSTLSEISTTHGGSSPPSSGYNLYDQWLGNEFVMSPTPFPDSESVVGWGSQENTCVEQMPVGGEE</sequence>
<accession>A0A401H2K4</accession>
<feature type="region of interest" description="Disordered" evidence="1">
    <location>
        <begin position="108"/>
        <end position="132"/>
    </location>
</feature>
<dbReference type="AlphaFoldDB" id="A0A401H2K4"/>
<comment type="caution">
    <text evidence="2">The sequence shown here is derived from an EMBL/GenBank/DDBJ whole genome shotgun (WGS) entry which is preliminary data.</text>
</comment>
<evidence type="ECO:0000313" key="3">
    <source>
        <dbReference type="Proteomes" id="UP000287166"/>
    </source>
</evidence>
<dbReference type="GeneID" id="38785571"/>
<evidence type="ECO:0000256" key="1">
    <source>
        <dbReference type="SAM" id="MobiDB-lite"/>
    </source>
</evidence>
<proteinExistence type="predicted"/>
<gene>
    <name evidence="2" type="ORF">SCP_1400590</name>
</gene>
<keyword evidence="3" id="KW-1185">Reference proteome</keyword>
<dbReference type="EMBL" id="BFAD01000014">
    <property type="protein sequence ID" value="GBE88654.1"/>
    <property type="molecule type" value="Genomic_DNA"/>
</dbReference>
<dbReference type="Proteomes" id="UP000287166">
    <property type="component" value="Unassembled WGS sequence"/>
</dbReference>
<dbReference type="InParanoid" id="A0A401H2K4"/>
<name>A0A401H2K4_9APHY</name>
<protein>
    <submittedName>
        <fullName evidence="2">Uncharacterized protein</fullName>
    </submittedName>
</protein>
<dbReference type="RefSeq" id="XP_027619567.1">
    <property type="nucleotide sequence ID" value="XM_027763766.1"/>
</dbReference>
<evidence type="ECO:0000313" key="2">
    <source>
        <dbReference type="EMBL" id="GBE88654.1"/>
    </source>
</evidence>